<keyword evidence="3 5" id="KW-1133">Transmembrane helix</keyword>
<evidence type="ECO:0000313" key="8">
    <source>
        <dbReference type="Proteomes" id="UP000286100"/>
    </source>
</evidence>
<organism evidence="7 8">
    <name type="scientific">Sphingomonas cavernae</name>
    <dbReference type="NCBI Taxonomy" id="2320861"/>
    <lineage>
        <taxon>Bacteria</taxon>
        <taxon>Pseudomonadati</taxon>
        <taxon>Pseudomonadota</taxon>
        <taxon>Alphaproteobacteria</taxon>
        <taxon>Sphingomonadales</taxon>
        <taxon>Sphingomonadaceae</taxon>
        <taxon>Sphingomonas</taxon>
    </lineage>
</organism>
<evidence type="ECO:0000256" key="2">
    <source>
        <dbReference type="ARBA" id="ARBA00022692"/>
    </source>
</evidence>
<dbReference type="SUPFAM" id="SSF103481">
    <property type="entry name" value="Multidrug resistance efflux transporter EmrE"/>
    <property type="match status" value="2"/>
</dbReference>
<dbReference type="OrthoDB" id="9810556at2"/>
<feature type="transmembrane region" description="Helical" evidence="5">
    <location>
        <begin position="246"/>
        <end position="266"/>
    </location>
</feature>
<dbReference type="PANTHER" id="PTHR32322">
    <property type="entry name" value="INNER MEMBRANE TRANSPORTER"/>
    <property type="match status" value="1"/>
</dbReference>
<dbReference type="InterPro" id="IPR000620">
    <property type="entry name" value="EamA_dom"/>
</dbReference>
<name>A0A418WSD2_9SPHN</name>
<feature type="transmembrane region" description="Helical" evidence="5">
    <location>
        <begin position="150"/>
        <end position="169"/>
    </location>
</feature>
<dbReference type="AlphaFoldDB" id="A0A418WSD2"/>
<feature type="transmembrane region" description="Helical" evidence="5">
    <location>
        <begin position="212"/>
        <end position="234"/>
    </location>
</feature>
<sequence length="307" mass="31996">MGPREWLVFGVLSIVWGGSFFFIEISLRSFPPLTLVLLRATLSSAALLVVLRITGRRLPTSLSLWLAFLGLGALNIAIPFVLVAWGQTHIPIGLASILNATTPLWGVVVAHAFTADEKATPGKIIGVLSGIAGVAIMMGADALAGLGGNLLAQLACVTAALSYALAGVYGRRFKAMGVAPVEVAAGQLIAAAALMLPLAVIFDAPWRLPAPLFQSIAAMACLALISTAFAYILYFRLIEKAGATNALLVTFVIPIPAIMLGTFLLGETLEPKHYAGMALIGLGLAAIDGRPFGWLSRGRASRAAPQG</sequence>
<feature type="transmembrane region" description="Helical" evidence="5">
    <location>
        <begin position="63"/>
        <end position="86"/>
    </location>
</feature>
<feature type="transmembrane region" description="Helical" evidence="5">
    <location>
        <begin position="7"/>
        <end position="27"/>
    </location>
</feature>
<comment type="caution">
    <text evidence="7">The sequence shown here is derived from an EMBL/GenBank/DDBJ whole genome shotgun (WGS) entry which is preliminary data.</text>
</comment>
<evidence type="ECO:0000256" key="3">
    <source>
        <dbReference type="ARBA" id="ARBA00022989"/>
    </source>
</evidence>
<dbReference type="Pfam" id="PF00892">
    <property type="entry name" value="EamA"/>
    <property type="match status" value="2"/>
</dbReference>
<feature type="transmembrane region" description="Helical" evidence="5">
    <location>
        <begin position="92"/>
        <end position="113"/>
    </location>
</feature>
<protein>
    <submittedName>
        <fullName evidence="7">DMT family transporter</fullName>
    </submittedName>
</protein>
<comment type="subcellular location">
    <subcellularLocation>
        <location evidence="1">Membrane</location>
        <topology evidence="1">Multi-pass membrane protein</topology>
    </subcellularLocation>
</comment>
<dbReference type="PANTHER" id="PTHR32322:SF9">
    <property type="entry name" value="AMINO-ACID METABOLITE EFFLUX PUMP-RELATED"/>
    <property type="match status" value="1"/>
</dbReference>
<reference evidence="7 8" key="1">
    <citation type="submission" date="2018-09" db="EMBL/GenBank/DDBJ databases">
        <authorList>
            <person name="Zhu H."/>
        </authorList>
    </citation>
    <scope>NUCLEOTIDE SEQUENCE [LARGE SCALE GENOMIC DNA]</scope>
    <source>
        <strain evidence="7 8">K2R01-6</strain>
    </source>
</reference>
<dbReference type="InterPro" id="IPR050638">
    <property type="entry name" value="AA-Vitamin_Transporters"/>
</dbReference>
<dbReference type="InterPro" id="IPR037185">
    <property type="entry name" value="EmrE-like"/>
</dbReference>
<dbReference type="Proteomes" id="UP000286100">
    <property type="component" value="Unassembled WGS sequence"/>
</dbReference>
<dbReference type="GO" id="GO:0016020">
    <property type="term" value="C:membrane"/>
    <property type="evidence" value="ECO:0007669"/>
    <property type="project" value="UniProtKB-SubCell"/>
</dbReference>
<feature type="transmembrane region" description="Helical" evidence="5">
    <location>
        <begin position="33"/>
        <end position="51"/>
    </location>
</feature>
<feature type="transmembrane region" description="Helical" evidence="5">
    <location>
        <begin position="125"/>
        <end position="144"/>
    </location>
</feature>
<feature type="domain" description="EamA" evidence="6">
    <location>
        <begin position="11"/>
        <end position="138"/>
    </location>
</feature>
<keyword evidence="8" id="KW-1185">Reference proteome</keyword>
<evidence type="ECO:0000313" key="7">
    <source>
        <dbReference type="EMBL" id="RJF94154.1"/>
    </source>
</evidence>
<feature type="transmembrane region" description="Helical" evidence="5">
    <location>
        <begin position="181"/>
        <end position="200"/>
    </location>
</feature>
<keyword evidence="4 5" id="KW-0472">Membrane</keyword>
<proteinExistence type="predicted"/>
<feature type="transmembrane region" description="Helical" evidence="5">
    <location>
        <begin position="272"/>
        <end position="289"/>
    </location>
</feature>
<evidence type="ECO:0000259" key="6">
    <source>
        <dbReference type="Pfam" id="PF00892"/>
    </source>
</evidence>
<keyword evidence="2 5" id="KW-0812">Transmembrane</keyword>
<feature type="domain" description="EamA" evidence="6">
    <location>
        <begin position="152"/>
        <end position="286"/>
    </location>
</feature>
<evidence type="ECO:0000256" key="5">
    <source>
        <dbReference type="SAM" id="Phobius"/>
    </source>
</evidence>
<accession>A0A418WSD2</accession>
<evidence type="ECO:0000256" key="4">
    <source>
        <dbReference type="ARBA" id="ARBA00023136"/>
    </source>
</evidence>
<evidence type="ECO:0000256" key="1">
    <source>
        <dbReference type="ARBA" id="ARBA00004141"/>
    </source>
</evidence>
<gene>
    <name evidence="7" type="ORF">D3876_01330</name>
</gene>
<dbReference type="EMBL" id="QYUM01000002">
    <property type="protein sequence ID" value="RJF94154.1"/>
    <property type="molecule type" value="Genomic_DNA"/>
</dbReference>